<dbReference type="InterPro" id="IPR036291">
    <property type="entry name" value="NAD(P)-bd_dom_sf"/>
</dbReference>
<dbReference type="CDD" id="cd05289">
    <property type="entry name" value="MDR_like_2"/>
    <property type="match status" value="1"/>
</dbReference>
<gene>
    <name evidence="2" type="ORF">VSX58_20320</name>
</gene>
<accession>A0ABU6JW68</accession>
<evidence type="ECO:0000259" key="1">
    <source>
        <dbReference type="SMART" id="SM00829"/>
    </source>
</evidence>
<dbReference type="Gene3D" id="3.90.180.10">
    <property type="entry name" value="Medium-chain alcohol dehydrogenases, catalytic domain"/>
    <property type="match status" value="1"/>
</dbReference>
<dbReference type="InterPro" id="IPR052585">
    <property type="entry name" value="Lipid_raft_assoc_Zn_ADH"/>
</dbReference>
<dbReference type="EC" id="1.-.-.-" evidence="2"/>
<comment type="caution">
    <text evidence="2">The sequence shown here is derived from an EMBL/GenBank/DDBJ whole genome shotgun (WGS) entry which is preliminary data.</text>
</comment>
<dbReference type="EMBL" id="JAYWTM010000032">
    <property type="protein sequence ID" value="MEC5344943.1"/>
    <property type="molecule type" value="Genomic_DNA"/>
</dbReference>
<protein>
    <submittedName>
        <fullName evidence="2">NADP-dependent oxidoreductase</fullName>
        <ecNumber evidence="2">1.-.-.-</ecNumber>
    </submittedName>
</protein>
<dbReference type="PANTHER" id="PTHR43482">
    <property type="entry name" value="PROTEIN AST1-RELATED"/>
    <property type="match status" value="1"/>
</dbReference>
<dbReference type="GO" id="GO:0016491">
    <property type="term" value="F:oxidoreductase activity"/>
    <property type="evidence" value="ECO:0007669"/>
    <property type="project" value="UniProtKB-KW"/>
</dbReference>
<dbReference type="PANTHER" id="PTHR43482:SF1">
    <property type="entry name" value="PROTEIN AST1-RELATED"/>
    <property type="match status" value="1"/>
</dbReference>
<feature type="domain" description="Enoyl reductase (ER)" evidence="1">
    <location>
        <begin position="10"/>
        <end position="313"/>
    </location>
</feature>
<dbReference type="InterPro" id="IPR011032">
    <property type="entry name" value="GroES-like_sf"/>
</dbReference>
<evidence type="ECO:0000313" key="3">
    <source>
        <dbReference type="Proteomes" id="UP001309705"/>
    </source>
</evidence>
<sequence>MYAIGLNHYGGPDVLQRVALPDPHPLPDQVRIKVRAAGINPVDIMVRDGSLKDWFAGAQPPFVPGMDISGTIDEMGGGVDPAYGLTVGQDVVGLVDNFGSYGGYSEYVCLPAASVIPLPEKTPLTAAASFLMNALTARNALDTLRLTEGATVLVTGAAGAVGAYTVALGSKDRLNMVAVTSPSDETFMRTVGASMVIARGDDIAMRILKALPQGVDAVVDAADLGEQIIPAVRSGGTVITLRPGNEDGFERGINAIFVNVRERIIDHAALSRIGQQVSEGVLPLRVAAVFPAADAVAAHRRFDEGRLRGRIILNFDTTGTSV</sequence>
<dbReference type="Proteomes" id="UP001309705">
    <property type="component" value="Unassembled WGS sequence"/>
</dbReference>
<keyword evidence="3" id="KW-1185">Reference proteome</keyword>
<evidence type="ECO:0000313" key="2">
    <source>
        <dbReference type="EMBL" id="MEC5344943.1"/>
    </source>
</evidence>
<organism evidence="2 3">
    <name type="scientific">Brenneria populi</name>
    <dbReference type="NCBI Taxonomy" id="1505588"/>
    <lineage>
        <taxon>Bacteria</taxon>
        <taxon>Pseudomonadati</taxon>
        <taxon>Pseudomonadota</taxon>
        <taxon>Gammaproteobacteria</taxon>
        <taxon>Enterobacterales</taxon>
        <taxon>Pectobacteriaceae</taxon>
        <taxon>Brenneria</taxon>
    </lineage>
</organism>
<dbReference type="SMART" id="SM00829">
    <property type="entry name" value="PKS_ER"/>
    <property type="match status" value="1"/>
</dbReference>
<dbReference type="InterPro" id="IPR013154">
    <property type="entry name" value="ADH-like_N"/>
</dbReference>
<dbReference type="Pfam" id="PF08240">
    <property type="entry name" value="ADH_N"/>
    <property type="match status" value="1"/>
</dbReference>
<dbReference type="Pfam" id="PF13602">
    <property type="entry name" value="ADH_zinc_N_2"/>
    <property type="match status" value="1"/>
</dbReference>
<dbReference type="InterPro" id="IPR020843">
    <property type="entry name" value="ER"/>
</dbReference>
<dbReference type="SUPFAM" id="SSF50129">
    <property type="entry name" value="GroES-like"/>
    <property type="match status" value="1"/>
</dbReference>
<keyword evidence="2" id="KW-0560">Oxidoreductase</keyword>
<proteinExistence type="predicted"/>
<dbReference type="RefSeq" id="WP_327619693.1">
    <property type="nucleotide sequence ID" value="NZ_JAYWTM010000032.1"/>
</dbReference>
<name>A0ABU6JW68_9GAMM</name>
<reference evidence="2 3" key="1">
    <citation type="journal article" date="2017" name="Int. J. Syst. Evol. Microbiol.">
        <title>Brenneria populi subsp. brevivirga subsp. nov. isolated from symptomatic bark of Populus x euramericana canker, and description of Brenneria populi subsp. populi subsp. nov.</title>
        <authorList>
            <person name="Zheng M.H."/>
            <person name="Piao C.G."/>
            <person name="Xue H."/>
            <person name="Guo M.W."/>
            <person name="Li Y."/>
        </authorList>
    </citation>
    <scope>NUCLEOTIDE SEQUENCE [LARGE SCALE GENOMIC DNA]</scope>
    <source>
        <strain evidence="2 3">D9-5</strain>
    </source>
</reference>
<dbReference type="Gene3D" id="3.40.50.720">
    <property type="entry name" value="NAD(P)-binding Rossmann-like Domain"/>
    <property type="match status" value="1"/>
</dbReference>
<dbReference type="SUPFAM" id="SSF51735">
    <property type="entry name" value="NAD(P)-binding Rossmann-fold domains"/>
    <property type="match status" value="1"/>
</dbReference>